<dbReference type="PANTHER" id="PTHR33175">
    <property type="entry name" value="DNA-BINDING PROTEIN HU"/>
    <property type="match status" value="1"/>
</dbReference>
<keyword evidence="4" id="KW-0238">DNA-binding</keyword>
<dbReference type="Pfam" id="PF00216">
    <property type="entry name" value="Bac_DNA_binding"/>
    <property type="match status" value="1"/>
</dbReference>
<evidence type="ECO:0000256" key="3">
    <source>
        <dbReference type="ARBA" id="ARBA00023067"/>
    </source>
</evidence>
<accession>A0A1H8MQV4</accession>
<dbReference type="GO" id="GO:1990178">
    <property type="term" value="C:HU-DNA complex"/>
    <property type="evidence" value="ECO:0007669"/>
    <property type="project" value="UniProtKB-ARBA"/>
</dbReference>
<dbReference type="GO" id="GO:0005829">
    <property type="term" value="C:cytosol"/>
    <property type="evidence" value="ECO:0007669"/>
    <property type="project" value="UniProtKB-ARBA"/>
</dbReference>
<evidence type="ECO:0000256" key="5">
    <source>
        <dbReference type="RuleBase" id="RU003939"/>
    </source>
</evidence>
<evidence type="ECO:0000313" key="7">
    <source>
        <dbReference type="Proteomes" id="UP000183898"/>
    </source>
</evidence>
<dbReference type="PROSITE" id="PS00045">
    <property type="entry name" value="HISTONE_LIKE"/>
    <property type="match status" value="1"/>
</dbReference>
<keyword evidence="3" id="KW-0226">DNA condensation</keyword>
<gene>
    <name evidence="6" type="ORF">SAMN05216404_11374</name>
</gene>
<dbReference type="GO" id="GO:0006270">
    <property type="term" value="P:DNA replication initiation"/>
    <property type="evidence" value="ECO:0007669"/>
    <property type="project" value="UniProtKB-ARBA"/>
</dbReference>
<dbReference type="Gene3D" id="4.10.520.10">
    <property type="entry name" value="IHF-like DNA-binding proteins"/>
    <property type="match status" value="1"/>
</dbReference>
<dbReference type="GO" id="GO:0042802">
    <property type="term" value="F:identical protein binding"/>
    <property type="evidence" value="ECO:0007669"/>
    <property type="project" value="UniProtKB-ARBA"/>
</dbReference>
<dbReference type="GO" id="GO:0030527">
    <property type="term" value="F:structural constituent of chromatin"/>
    <property type="evidence" value="ECO:0007669"/>
    <property type="project" value="InterPro"/>
</dbReference>
<dbReference type="InterPro" id="IPR020816">
    <property type="entry name" value="Histone-like_DNA-bd_CS"/>
</dbReference>
<evidence type="ECO:0000256" key="4">
    <source>
        <dbReference type="ARBA" id="ARBA00023125"/>
    </source>
</evidence>
<dbReference type="InterPro" id="IPR010992">
    <property type="entry name" value="IHF-like_DNA-bd_dom_sf"/>
</dbReference>
<dbReference type="CDD" id="cd13831">
    <property type="entry name" value="HU"/>
    <property type="match status" value="1"/>
</dbReference>
<comment type="function">
    <text evidence="1">Histone-like DNA-binding protein which is capable of wrapping DNA to stabilize it, and thus to prevent its denaturation under extreme environmental conditions.</text>
</comment>
<dbReference type="InterPro" id="IPR000119">
    <property type="entry name" value="Hist_DNA-bd"/>
</dbReference>
<dbReference type="SUPFAM" id="SSF47729">
    <property type="entry name" value="IHF-like DNA-binding proteins"/>
    <property type="match status" value="1"/>
</dbReference>
<comment type="similarity">
    <text evidence="2 5">Belongs to the bacterial histone-like protein family.</text>
</comment>
<evidence type="ECO:0000256" key="2">
    <source>
        <dbReference type="ARBA" id="ARBA00010529"/>
    </source>
</evidence>
<protein>
    <submittedName>
        <fullName evidence="6">Bacterial nucleoid protein Hbs</fullName>
    </submittedName>
</protein>
<dbReference type="AlphaFoldDB" id="A0A1H8MQV4"/>
<dbReference type="PANTHER" id="PTHR33175:SF3">
    <property type="entry name" value="DNA-BINDING PROTEIN HU-BETA"/>
    <property type="match status" value="1"/>
</dbReference>
<dbReference type="GO" id="GO:1990103">
    <property type="term" value="C:DnaA-HU complex"/>
    <property type="evidence" value="ECO:0007669"/>
    <property type="project" value="UniProtKB-ARBA"/>
</dbReference>
<dbReference type="GO" id="GO:0006351">
    <property type="term" value="P:DNA-templated transcription"/>
    <property type="evidence" value="ECO:0007669"/>
    <property type="project" value="UniProtKB-ARBA"/>
</dbReference>
<dbReference type="EMBL" id="FOCT01000013">
    <property type="protein sequence ID" value="SEO19628.1"/>
    <property type="molecule type" value="Genomic_DNA"/>
</dbReference>
<evidence type="ECO:0000256" key="1">
    <source>
        <dbReference type="ARBA" id="ARBA00003819"/>
    </source>
</evidence>
<dbReference type="SMART" id="SM00411">
    <property type="entry name" value="BHL"/>
    <property type="match status" value="1"/>
</dbReference>
<dbReference type="GO" id="GO:0003677">
    <property type="term" value="F:DNA binding"/>
    <property type="evidence" value="ECO:0007669"/>
    <property type="project" value="UniProtKB-KW"/>
</dbReference>
<proteinExistence type="inferred from homology"/>
<dbReference type="Proteomes" id="UP000183898">
    <property type="component" value="Unassembled WGS sequence"/>
</dbReference>
<organism evidence="6 7">
    <name type="scientific">Nitrosospira multiformis</name>
    <dbReference type="NCBI Taxonomy" id="1231"/>
    <lineage>
        <taxon>Bacteria</taxon>
        <taxon>Pseudomonadati</taxon>
        <taxon>Pseudomonadota</taxon>
        <taxon>Betaproteobacteria</taxon>
        <taxon>Nitrosomonadales</taxon>
        <taxon>Nitrosomonadaceae</taxon>
        <taxon>Nitrosospira</taxon>
    </lineage>
</organism>
<reference evidence="6 7" key="1">
    <citation type="submission" date="2016-10" db="EMBL/GenBank/DDBJ databases">
        <authorList>
            <person name="de Groot N.N."/>
        </authorList>
    </citation>
    <scope>NUCLEOTIDE SEQUENCE [LARGE SCALE GENOMIC DNA]</scope>
    <source>
        <strain evidence="6 7">Nl18</strain>
    </source>
</reference>
<dbReference type="RefSeq" id="WP_074748537.1">
    <property type="nucleotide sequence ID" value="NZ_FOCT01000013.1"/>
</dbReference>
<dbReference type="PRINTS" id="PR01727">
    <property type="entry name" value="DNABINDINGHU"/>
</dbReference>
<dbReference type="FunFam" id="4.10.520.10:FF:000001">
    <property type="entry name" value="DNA-binding protein HU"/>
    <property type="match status" value="1"/>
</dbReference>
<evidence type="ECO:0000313" key="6">
    <source>
        <dbReference type="EMBL" id="SEO19628.1"/>
    </source>
</evidence>
<sequence length="96" mass="10205">MNKNELIEAVAAKTGSSKAQAARTVTALTETITEVLQKGDSISLPGFGTFEVRERSERTGRNPKTGEQLKISASKVPAFKPGATLKTAVNGQDEKD</sequence>
<name>A0A1H8MQV4_9PROT</name>
<dbReference type="GO" id="GO:0030261">
    <property type="term" value="P:chromosome condensation"/>
    <property type="evidence" value="ECO:0007669"/>
    <property type="project" value="UniProtKB-KW"/>
</dbReference>